<dbReference type="PANTHER" id="PTHR10098">
    <property type="entry name" value="RAPSYN-RELATED"/>
    <property type="match status" value="1"/>
</dbReference>
<dbReference type="KEGG" id="fll:EI427_10735"/>
<dbReference type="Gene3D" id="1.25.40.10">
    <property type="entry name" value="Tetratricopeptide repeat domain"/>
    <property type="match status" value="3"/>
</dbReference>
<dbReference type="SUPFAM" id="SSF48452">
    <property type="entry name" value="TPR-like"/>
    <property type="match status" value="3"/>
</dbReference>
<dbReference type="AlphaFoldDB" id="A0A3Q9FQ35"/>
<sequence length="1148" mass="133263">MSTPSCKFIFKILVLLQVLLFDNSIIGLAQTIENYNVSVVNNYRQYGEMDKAEVYIDKWIKSIENEGKPNSIKLVAPLIWKGRIIKEKQEYTRAIQYFEKAIDIIDKSAGWMYPDYIIATNYLLLIYLRLGDDVNVDVYISLIETLEKNTIGVNTTYNVHTLFNKGLIEVERKNYSIADDYFLEAISVARSIVSPFNYLRDYSIIEVHRAKLYNNQGQFDKSIAILIDLERELKQYDLSKSVVAARLLIVLSDTYVLSQKFAKAIETYQKAEKTAIEVYGKKSIALANVWIRASEVNFQISNLPKVKDLLIKGITIYEKNGVRDQIYQKAKLQLASMYLYTGHYAQSKKILEEVEHSIDHYGTNYIYYLSVKVRQLKFQDKFIYSEFDLLELSTRLRNNYYEYIYSYLVCSKLTIEFNLTYDRIHRAEQYLEEYKNIIEKFTVKSNLVNLFQALILKAKGQNNEALEFLNLVSDKISEDYSEYNVSLIQVKYFKAEIYKIQNKPFKVIELCDEIEEIAIRNEFAATETFRLKAKLFKAQELIELNQLDSAKSQLEELSKITVGIPIIETRILSQLAYLYALEDNWSKAETLIVKATNQRMLFYDDVFKKLSQEEKVMYLRSTRSVFAIFDAMIFLRGEKSSSKMIEQCYNIEIRYRNLLKNEAILSKQKLNLLEDYSLESGFSNYLEKLNALRSRIAAISYMTEAQRDSLHINPVEEIDRVRNLEKSLLSAANTFVAADQDNLDITWKYIQANLGEHDVVVDIVRIKDYKENNSKYFALILNKNSTAPQLIALGYAKYLDKVMYAEYQNSLHIKEGIYTLNSSSSNVYDTYWKPIKQAIEESNVTPHRIFVSPHGIYSLININTLKNPKTNKYVLMEDYIFLVSNTLNITSEYKLENIENKRALMIGNPSFSVSKKSKKITLQERTNLGYKEGEKEMFELYDLPGTALEIENVEKQLLKNNWDVTVLLGEEAREEELINLNYSPSVIHIATHGFFDNTINAEYNFINKRLLKSGLYFSEIKANNDSNIQYRYNNGTDGILTAYEVRSLNLDSTELVVLSACQTENITSIDDDGISALLFAFNVAGAKSVIMSLWNVDDYATQQLMTTFYKKWLICKDRDQAFREAQVERMEDSLYNDPYFWGGFVLIN</sequence>
<dbReference type="InterPro" id="IPR019734">
    <property type="entry name" value="TPR_rpt"/>
</dbReference>
<evidence type="ECO:0000313" key="3">
    <source>
        <dbReference type="Proteomes" id="UP000267268"/>
    </source>
</evidence>
<dbReference type="OrthoDB" id="9771112at2"/>
<protein>
    <submittedName>
        <fullName evidence="2">CHAT domain-containing protein</fullName>
    </submittedName>
</protein>
<evidence type="ECO:0000259" key="1">
    <source>
        <dbReference type="Pfam" id="PF12770"/>
    </source>
</evidence>
<dbReference type="EMBL" id="CP034562">
    <property type="protein sequence ID" value="AZQ62695.1"/>
    <property type="molecule type" value="Genomic_DNA"/>
</dbReference>
<dbReference type="InterPro" id="IPR011990">
    <property type="entry name" value="TPR-like_helical_dom_sf"/>
</dbReference>
<dbReference type="PANTHER" id="PTHR10098:SF108">
    <property type="entry name" value="TETRATRICOPEPTIDE REPEAT PROTEIN 28"/>
    <property type="match status" value="1"/>
</dbReference>
<reference evidence="2 3" key="1">
    <citation type="submission" date="2018-12" db="EMBL/GenBank/DDBJ databases">
        <title>Flammeovirga pectinis sp. nov., isolated from the gut of the Korean scallop, Patinopecten yessoensis.</title>
        <authorList>
            <person name="Bae J.-W."/>
            <person name="Jeong Y.-S."/>
            <person name="Kang W."/>
        </authorList>
    </citation>
    <scope>NUCLEOTIDE SEQUENCE [LARGE SCALE GENOMIC DNA]</scope>
    <source>
        <strain evidence="2 3">L12M1</strain>
    </source>
</reference>
<accession>A0A3Q9FQ35</accession>
<gene>
    <name evidence="2" type="ORF">EI427_10735</name>
</gene>
<proteinExistence type="predicted"/>
<feature type="domain" description="CHAT" evidence="1">
    <location>
        <begin position="824"/>
        <end position="1147"/>
    </location>
</feature>
<dbReference type="Pfam" id="PF12770">
    <property type="entry name" value="CHAT"/>
    <property type="match status" value="1"/>
</dbReference>
<dbReference type="Proteomes" id="UP000267268">
    <property type="component" value="Chromosome 1"/>
</dbReference>
<dbReference type="InterPro" id="IPR024983">
    <property type="entry name" value="CHAT_dom"/>
</dbReference>
<name>A0A3Q9FQ35_9BACT</name>
<evidence type="ECO:0000313" key="2">
    <source>
        <dbReference type="EMBL" id="AZQ62695.1"/>
    </source>
</evidence>
<dbReference type="Pfam" id="PF13181">
    <property type="entry name" value="TPR_8"/>
    <property type="match status" value="1"/>
</dbReference>
<dbReference type="SMART" id="SM00028">
    <property type="entry name" value="TPR"/>
    <property type="match status" value="5"/>
</dbReference>
<keyword evidence="3" id="KW-1185">Reference proteome</keyword>
<organism evidence="2 3">
    <name type="scientific">Flammeovirga pectinis</name>
    <dbReference type="NCBI Taxonomy" id="2494373"/>
    <lineage>
        <taxon>Bacteria</taxon>
        <taxon>Pseudomonadati</taxon>
        <taxon>Bacteroidota</taxon>
        <taxon>Cytophagia</taxon>
        <taxon>Cytophagales</taxon>
        <taxon>Flammeovirgaceae</taxon>
        <taxon>Flammeovirga</taxon>
    </lineage>
</organism>